<gene>
    <name evidence="1" type="ORF">AOQ71_15430</name>
</gene>
<dbReference type="EMBL" id="LJYG01000061">
    <property type="protein sequence ID" value="KRQ12962.1"/>
    <property type="molecule type" value="Genomic_DNA"/>
</dbReference>
<name>A0A0R3E108_9BRAD</name>
<organism evidence="1 2">
    <name type="scientific">Bradyrhizobium manausense</name>
    <dbReference type="NCBI Taxonomy" id="989370"/>
    <lineage>
        <taxon>Bacteria</taxon>
        <taxon>Pseudomonadati</taxon>
        <taxon>Pseudomonadota</taxon>
        <taxon>Alphaproteobacteria</taxon>
        <taxon>Hyphomicrobiales</taxon>
        <taxon>Nitrobacteraceae</taxon>
        <taxon>Bradyrhizobium</taxon>
    </lineage>
</organism>
<dbReference type="Proteomes" id="UP000051936">
    <property type="component" value="Unassembled WGS sequence"/>
</dbReference>
<evidence type="ECO:0000313" key="1">
    <source>
        <dbReference type="EMBL" id="KRQ12962.1"/>
    </source>
</evidence>
<proteinExistence type="predicted"/>
<sequence>MLWSRKKYAIGQMLPILGLSEQLPTSIGMMSRSLSAQLCHRAQAAYGVHPLLPWYYFLEV</sequence>
<dbReference type="AlphaFoldDB" id="A0A0R3E108"/>
<evidence type="ECO:0000313" key="2">
    <source>
        <dbReference type="Proteomes" id="UP000051936"/>
    </source>
</evidence>
<keyword evidence="2" id="KW-1185">Reference proteome</keyword>
<reference evidence="1 2" key="1">
    <citation type="submission" date="2015-09" db="EMBL/GenBank/DDBJ databases">
        <title>Draft Genome Sequence of Bradyrhizobium manausense Strain BR 3351T, a Novel Symbiotic Nitrogen-Fixing Alphaproteobacterium Isolated from Brazilian Amazon Rain Forest.</title>
        <authorList>
            <person name="De Araujo J.L."/>
            <person name="Zilli J.E."/>
        </authorList>
    </citation>
    <scope>NUCLEOTIDE SEQUENCE [LARGE SCALE GENOMIC DNA]</scope>
    <source>
        <strain evidence="1 2">BR3351</strain>
    </source>
</reference>
<protein>
    <submittedName>
        <fullName evidence="1">Uncharacterized protein</fullName>
    </submittedName>
</protein>
<comment type="caution">
    <text evidence="1">The sequence shown here is derived from an EMBL/GenBank/DDBJ whole genome shotgun (WGS) entry which is preliminary data.</text>
</comment>
<accession>A0A0R3E108</accession>